<dbReference type="InterPro" id="IPR029055">
    <property type="entry name" value="Ntn_hydrolases_N"/>
</dbReference>
<dbReference type="Gene3D" id="3.60.20.40">
    <property type="match status" value="1"/>
</dbReference>
<name>A0ABS2Y0A5_POLSP</name>
<evidence type="ECO:0000256" key="2">
    <source>
        <dbReference type="RuleBase" id="RU368068"/>
    </source>
</evidence>
<proteinExistence type="inferred from homology"/>
<comment type="similarity">
    <text evidence="1">Belongs to the gamma-glutamyltransferase family.</text>
</comment>
<feature type="non-terminal residue" evidence="3">
    <location>
        <position position="682"/>
    </location>
</feature>
<dbReference type="Proteomes" id="UP001166093">
    <property type="component" value="Unassembled WGS sequence"/>
</dbReference>
<dbReference type="EC" id="2.3.2.2" evidence="2"/>
<evidence type="ECO:0000313" key="4">
    <source>
        <dbReference type="Proteomes" id="UP001166093"/>
    </source>
</evidence>
<comment type="catalytic activity">
    <reaction evidence="2">
        <text>an S-substituted glutathione + H2O = an S-substituted L-cysteinylglycine + L-glutamate</text>
        <dbReference type="Rhea" id="RHEA:59468"/>
        <dbReference type="ChEBI" id="CHEBI:15377"/>
        <dbReference type="ChEBI" id="CHEBI:29985"/>
        <dbReference type="ChEBI" id="CHEBI:90779"/>
        <dbReference type="ChEBI" id="CHEBI:143103"/>
        <dbReference type="EC" id="3.4.19.13"/>
    </reaction>
</comment>
<comment type="pathway">
    <text evidence="2">Sulfur metabolism; glutathione metabolism.</text>
</comment>
<dbReference type="PANTHER" id="PTHR11686">
    <property type="entry name" value="GAMMA GLUTAMYL TRANSPEPTIDASE"/>
    <property type="match status" value="1"/>
</dbReference>
<dbReference type="GO" id="GO:0016787">
    <property type="term" value="F:hydrolase activity"/>
    <property type="evidence" value="ECO:0007669"/>
    <property type="project" value="UniProtKB-KW"/>
</dbReference>
<dbReference type="InterPro" id="IPR043137">
    <property type="entry name" value="GGT_ssub_C"/>
</dbReference>
<protein>
    <recommendedName>
        <fullName evidence="2">Glutathione hydrolase</fullName>
        <ecNumber evidence="2">2.3.2.2</ecNumber>
        <ecNumber evidence="2">3.4.19.13</ecNumber>
    </recommendedName>
    <alternativeName>
        <fullName evidence="2">Gamma-glutamyltransferase</fullName>
    </alternativeName>
    <alternativeName>
        <fullName evidence="2">Gamma-glutamyltranspeptidase</fullName>
    </alternativeName>
</protein>
<evidence type="ECO:0000256" key="1">
    <source>
        <dbReference type="ARBA" id="ARBA00009381"/>
    </source>
</evidence>
<dbReference type="EC" id="3.4.19.13" evidence="2"/>
<dbReference type="InterPro" id="IPR043138">
    <property type="entry name" value="GGT_lsub"/>
</dbReference>
<keyword evidence="4" id="KW-1185">Reference proteome</keyword>
<dbReference type="PRINTS" id="PR01210">
    <property type="entry name" value="GGTRANSPTASE"/>
</dbReference>
<comment type="catalytic activity">
    <reaction evidence="2">
        <text>an N-terminal (5-L-glutamyl)-[peptide] + an alpha-amino acid = 5-L-glutamyl amino acid + an N-terminal L-alpha-aminoacyl-[peptide]</text>
        <dbReference type="Rhea" id="RHEA:23904"/>
        <dbReference type="Rhea" id="RHEA-COMP:9780"/>
        <dbReference type="Rhea" id="RHEA-COMP:9795"/>
        <dbReference type="ChEBI" id="CHEBI:77644"/>
        <dbReference type="ChEBI" id="CHEBI:78597"/>
        <dbReference type="ChEBI" id="CHEBI:78599"/>
        <dbReference type="ChEBI" id="CHEBI:78608"/>
        <dbReference type="EC" id="2.3.2.2"/>
    </reaction>
</comment>
<gene>
    <name evidence="3" type="primary">Ggt7</name>
    <name evidence="3" type="ORF">GTO93_0022554</name>
</gene>
<dbReference type="Pfam" id="PF01019">
    <property type="entry name" value="G_glu_transpept"/>
    <property type="match status" value="1"/>
</dbReference>
<evidence type="ECO:0000313" key="3">
    <source>
        <dbReference type="EMBL" id="MBN3279686.1"/>
    </source>
</evidence>
<keyword evidence="2 3" id="KW-0378">Hydrolase</keyword>
<dbReference type="PANTHER" id="PTHR11686:SF54">
    <property type="entry name" value="GLUTATHIONE HYDROLASE 7"/>
    <property type="match status" value="1"/>
</dbReference>
<comment type="caution">
    <text evidence="3">The sequence shown here is derived from an EMBL/GenBank/DDBJ whole genome shotgun (WGS) entry which is preliminary data.</text>
</comment>
<comment type="function">
    <text evidence="2">Cleaves the gamma-glutamyl peptide bond of glutathione and glutathione conjugates.</text>
</comment>
<keyword evidence="2" id="KW-0808">Transferase</keyword>
<dbReference type="InterPro" id="IPR000101">
    <property type="entry name" value="GGT_peptidase"/>
</dbReference>
<reference evidence="3" key="1">
    <citation type="journal article" date="2021" name="Cell">
        <title>Tracing the genetic footprints of vertebrate landing in non-teleost ray-finned fishes.</title>
        <authorList>
            <person name="Bi X."/>
            <person name="Wang K."/>
            <person name="Yang L."/>
            <person name="Pan H."/>
            <person name="Jiang H."/>
            <person name="Wei Q."/>
            <person name="Fang M."/>
            <person name="Yu H."/>
            <person name="Zhu C."/>
            <person name="Cai Y."/>
            <person name="He Y."/>
            <person name="Gan X."/>
            <person name="Zeng H."/>
            <person name="Yu D."/>
            <person name="Zhu Y."/>
            <person name="Jiang H."/>
            <person name="Qiu Q."/>
            <person name="Yang H."/>
            <person name="Zhang Y.E."/>
            <person name="Wang W."/>
            <person name="Zhu M."/>
            <person name="He S."/>
            <person name="Zhang G."/>
        </authorList>
    </citation>
    <scope>NUCLEOTIDE SEQUENCE</scope>
    <source>
        <strain evidence="3">Pddl_001</strain>
    </source>
</reference>
<comment type="catalytic activity">
    <reaction evidence="2">
        <text>glutathione + H2O = L-cysteinylglycine + L-glutamate</text>
        <dbReference type="Rhea" id="RHEA:28807"/>
        <dbReference type="ChEBI" id="CHEBI:15377"/>
        <dbReference type="ChEBI" id="CHEBI:29985"/>
        <dbReference type="ChEBI" id="CHEBI:57925"/>
        <dbReference type="ChEBI" id="CHEBI:61694"/>
        <dbReference type="EC" id="3.4.19.13"/>
    </reaction>
</comment>
<accession>A0ABS2Y0A5</accession>
<comment type="subcellular location">
    <subcellularLocation>
        <location evidence="2">Membrane</location>
        <topology evidence="2">Single-pass type II membrane protein</topology>
    </subcellularLocation>
</comment>
<keyword evidence="2" id="KW-0012">Acyltransferase</keyword>
<dbReference type="SUPFAM" id="SSF56235">
    <property type="entry name" value="N-terminal nucleophile aminohydrolases (Ntn hydrolases)"/>
    <property type="match status" value="1"/>
</dbReference>
<sequence>MHMPASDAGAGGLNATMSEKDIRQETTLAAYSPVDYMSITSFPRLPEEDAASAENNLRSRKDEDAFLSEQDTDPDLFLKSARLQRLPSSELGSQDVSPLRETHRDPLAGDCSCQHDGLTIIITACLTFATGVTVALIMQIYFGDPQIFTQGAVVTDVGRCSSLGVEVLKRQGSSVDAAIASALCIGIINPHASGIGGGGLMLVHDIRNNKSCVIDFRETAPSAIQEEMLQLNLEEKPGLLVGVPGMLRGMHQAHQLYGKMPWVEILSLTAEVARGGFNVTRDLADAVSKMKEQNVSDSFREIFMPDGQRLLPGLLMRRLDLADILDSVGTKGVAAFYSSNLTQEMIAEASAVGGVLQEEDFSNYSVIIEKPLEGVYQGHQILAPPPPHAGAALIAALNILEGFNITSQVPRNSTYHWIAESLKIALALASNLGDPVFDSTVLNAVQEMLNKSEAGFLRQSISDSQAFPPGHYTTFYSQESGPSSSQVVVMGPDDFTVSVMSSLNRPFGSGILTSSGILLNSQMLDFSWQNKTESSVPPSPTSTGVFLLQRNSIQPGKRPVSFLLPTVVRPTHGLCGTYLTLGASGGERAISSIAQVLLSVLSFHKNLSDSLSLGRLHPQLEPSVIQVDDEFLEEDIGLLEAKGHDVKRVEVLSLVEGTRRTNDLIIGVKDPRSKDATVATTS</sequence>
<dbReference type="Gene3D" id="1.10.246.130">
    <property type="match status" value="1"/>
</dbReference>
<dbReference type="EMBL" id="JAAWVQ010091702">
    <property type="protein sequence ID" value="MBN3279686.1"/>
    <property type="molecule type" value="Genomic_DNA"/>
</dbReference>
<organism evidence="3 4">
    <name type="scientific">Polyodon spathula</name>
    <name type="common">North American paddlefish</name>
    <name type="synonym">Squalus spathula</name>
    <dbReference type="NCBI Taxonomy" id="7913"/>
    <lineage>
        <taxon>Eukaryota</taxon>
        <taxon>Metazoa</taxon>
        <taxon>Chordata</taxon>
        <taxon>Craniata</taxon>
        <taxon>Vertebrata</taxon>
        <taxon>Euteleostomi</taxon>
        <taxon>Actinopterygii</taxon>
        <taxon>Chondrostei</taxon>
        <taxon>Acipenseriformes</taxon>
        <taxon>Polyodontidae</taxon>
        <taxon>Polyodon</taxon>
    </lineage>
</organism>
<feature type="non-terminal residue" evidence="3">
    <location>
        <position position="1"/>
    </location>
</feature>